<dbReference type="RefSeq" id="WP_345011113.1">
    <property type="nucleotide sequence ID" value="NZ_BAABFC010000009.1"/>
</dbReference>
<sequence length="135" mass="14542">MTISFDKAFGIHQYTIGVRSQRAEVLAGNIANADTPGYKAQDLDFSSALSQAQGLQSGTTELMRTNNQHLAGASAMSGTLKYRVPLQADTGDGNTVDLQQERSAFLENGLEYQTSLEFLNSKINGLLKALKGDQV</sequence>
<keyword evidence="8" id="KW-0966">Cell projection</keyword>
<accession>A0ABP8Q2Y6</accession>
<comment type="subunit">
    <text evidence="6">The basal body constitutes a major portion of the flagellar organelle and consists of a number of rings mounted on a central rod.</text>
</comment>
<evidence type="ECO:0000256" key="6">
    <source>
        <dbReference type="PIRNR" id="PIRNR002889"/>
    </source>
</evidence>
<comment type="subcellular location">
    <subcellularLocation>
        <location evidence="1 6">Bacterial flagellum basal body</location>
    </subcellularLocation>
</comment>
<comment type="similarity">
    <text evidence="2 6">Belongs to the flagella basal body rod proteins family.</text>
</comment>
<comment type="caution">
    <text evidence="8">The sequence shown here is derived from an EMBL/GenBank/DDBJ whole genome shotgun (WGS) entry which is preliminary data.</text>
</comment>
<evidence type="ECO:0000256" key="4">
    <source>
        <dbReference type="ARBA" id="ARBA00023143"/>
    </source>
</evidence>
<keyword evidence="8" id="KW-0969">Cilium</keyword>
<keyword evidence="9" id="KW-1185">Reference proteome</keyword>
<dbReference type="InterPro" id="IPR006300">
    <property type="entry name" value="FlgB"/>
</dbReference>
<evidence type="ECO:0000313" key="9">
    <source>
        <dbReference type="Proteomes" id="UP001501321"/>
    </source>
</evidence>
<comment type="function">
    <text evidence="5 6">Structural component of flagellum, the bacterial motility apparatus. Part of the rod structure of flagellar basal body.</text>
</comment>
<name>A0ABP8Q2Y6_9GAMM</name>
<evidence type="ECO:0000256" key="5">
    <source>
        <dbReference type="ARBA" id="ARBA00024934"/>
    </source>
</evidence>
<evidence type="ECO:0000256" key="2">
    <source>
        <dbReference type="ARBA" id="ARBA00009677"/>
    </source>
</evidence>
<dbReference type="Proteomes" id="UP001501321">
    <property type="component" value="Unassembled WGS sequence"/>
</dbReference>
<dbReference type="EMBL" id="BAABFC010000009">
    <property type="protein sequence ID" value="GAA4496765.1"/>
    <property type="molecule type" value="Genomic_DNA"/>
</dbReference>
<evidence type="ECO:0000259" key="7">
    <source>
        <dbReference type="Pfam" id="PF00460"/>
    </source>
</evidence>
<reference evidence="9" key="1">
    <citation type="journal article" date="2019" name="Int. J. Syst. Evol. Microbiol.">
        <title>The Global Catalogue of Microorganisms (GCM) 10K type strain sequencing project: providing services to taxonomists for standard genome sequencing and annotation.</title>
        <authorList>
            <consortium name="The Broad Institute Genomics Platform"/>
            <consortium name="The Broad Institute Genome Sequencing Center for Infectious Disease"/>
            <person name="Wu L."/>
            <person name="Ma J."/>
        </authorList>
    </citation>
    <scope>NUCLEOTIDE SEQUENCE [LARGE SCALE GENOMIC DNA]</scope>
    <source>
        <strain evidence="9">JCM 32226</strain>
    </source>
</reference>
<dbReference type="PIRSF" id="PIRSF002889">
    <property type="entry name" value="Rod_FlgB"/>
    <property type="match status" value="1"/>
</dbReference>
<evidence type="ECO:0000256" key="3">
    <source>
        <dbReference type="ARBA" id="ARBA00014376"/>
    </source>
</evidence>
<proteinExistence type="inferred from homology"/>
<dbReference type="PANTHER" id="PTHR30435:SF12">
    <property type="entry name" value="FLAGELLAR BASAL BODY ROD PROTEIN FLGB"/>
    <property type="match status" value="1"/>
</dbReference>
<dbReference type="NCBIfam" id="TIGR01396">
    <property type="entry name" value="FlgB"/>
    <property type="match status" value="1"/>
</dbReference>
<feature type="domain" description="Flagellar basal body rod protein N-terminal" evidence="7">
    <location>
        <begin position="20"/>
        <end position="39"/>
    </location>
</feature>
<dbReference type="Pfam" id="PF00460">
    <property type="entry name" value="Flg_bb_rod"/>
    <property type="match status" value="1"/>
</dbReference>
<organism evidence="8 9">
    <name type="scientific">Pseudaeromonas paramecii</name>
    <dbReference type="NCBI Taxonomy" id="2138166"/>
    <lineage>
        <taxon>Bacteria</taxon>
        <taxon>Pseudomonadati</taxon>
        <taxon>Pseudomonadota</taxon>
        <taxon>Gammaproteobacteria</taxon>
        <taxon>Aeromonadales</taxon>
        <taxon>Aeromonadaceae</taxon>
        <taxon>Pseudaeromonas</taxon>
    </lineage>
</organism>
<dbReference type="InterPro" id="IPR001444">
    <property type="entry name" value="Flag_bb_rod_N"/>
</dbReference>
<protein>
    <recommendedName>
        <fullName evidence="3 6">Flagellar basal body rod protein FlgB</fullName>
    </recommendedName>
</protein>
<keyword evidence="4 6" id="KW-0975">Bacterial flagellum</keyword>
<evidence type="ECO:0000313" key="8">
    <source>
        <dbReference type="EMBL" id="GAA4496765.1"/>
    </source>
</evidence>
<dbReference type="PANTHER" id="PTHR30435">
    <property type="entry name" value="FLAGELLAR PROTEIN"/>
    <property type="match status" value="1"/>
</dbReference>
<gene>
    <name evidence="8" type="primary">flgB</name>
    <name evidence="8" type="ORF">GCM10023095_12320</name>
</gene>
<keyword evidence="8" id="KW-0282">Flagellum</keyword>
<evidence type="ECO:0000256" key="1">
    <source>
        <dbReference type="ARBA" id="ARBA00004117"/>
    </source>
</evidence>